<protein>
    <submittedName>
        <fullName evidence="2">Uncharacterized protein</fullName>
    </submittedName>
</protein>
<dbReference type="AlphaFoldDB" id="A0A9P6DZU4"/>
<gene>
    <name evidence="2" type="ORF">BS47DRAFT_677168</name>
</gene>
<comment type="caution">
    <text evidence="2">The sequence shown here is derived from an EMBL/GenBank/DDBJ whole genome shotgun (WGS) entry which is preliminary data.</text>
</comment>
<name>A0A9P6DZU4_9AGAM</name>
<organism evidence="2 3">
    <name type="scientific">Hydnum rufescens UP504</name>
    <dbReference type="NCBI Taxonomy" id="1448309"/>
    <lineage>
        <taxon>Eukaryota</taxon>
        <taxon>Fungi</taxon>
        <taxon>Dikarya</taxon>
        <taxon>Basidiomycota</taxon>
        <taxon>Agaricomycotina</taxon>
        <taxon>Agaricomycetes</taxon>
        <taxon>Cantharellales</taxon>
        <taxon>Hydnaceae</taxon>
        <taxon>Hydnum</taxon>
    </lineage>
</organism>
<keyword evidence="1" id="KW-1133">Transmembrane helix</keyword>
<dbReference type="Proteomes" id="UP000886523">
    <property type="component" value="Unassembled WGS sequence"/>
</dbReference>
<reference evidence="2" key="1">
    <citation type="journal article" date="2020" name="Nat. Commun.">
        <title>Large-scale genome sequencing of mycorrhizal fungi provides insights into the early evolution of symbiotic traits.</title>
        <authorList>
            <person name="Miyauchi S."/>
            <person name="Kiss E."/>
            <person name="Kuo A."/>
            <person name="Drula E."/>
            <person name="Kohler A."/>
            <person name="Sanchez-Garcia M."/>
            <person name="Morin E."/>
            <person name="Andreopoulos B."/>
            <person name="Barry K.W."/>
            <person name="Bonito G."/>
            <person name="Buee M."/>
            <person name="Carver A."/>
            <person name="Chen C."/>
            <person name="Cichocki N."/>
            <person name="Clum A."/>
            <person name="Culley D."/>
            <person name="Crous P.W."/>
            <person name="Fauchery L."/>
            <person name="Girlanda M."/>
            <person name="Hayes R.D."/>
            <person name="Keri Z."/>
            <person name="LaButti K."/>
            <person name="Lipzen A."/>
            <person name="Lombard V."/>
            <person name="Magnuson J."/>
            <person name="Maillard F."/>
            <person name="Murat C."/>
            <person name="Nolan M."/>
            <person name="Ohm R.A."/>
            <person name="Pangilinan J."/>
            <person name="Pereira M.F."/>
            <person name="Perotto S."/>
            <person name="Peter M."/>
            <person name="Pfister S."/>
            <person name="Riley R."/>
            <person name="Sitrit Y."/>
            <person name="Stielow J.B."/>
            <person name="Szollosi G."/>
            <person name="Zifcakova L."/>
            <person name="Stursova M."/>
            <person name="Spatafora J.W."/>
            <person name="Tedersoo L."/>
            <person name="Vaario L.M."/>
            <person name="Yamada A."/>
            <person name="Yan M."/>
            <person name="Wang P."/>
            <person name="Xu J."/>
            <person name="Bruns T."/>
            <person name="Baldrian P."/>
            <person name="Vilgalys R."/>
            <person name="Dunand C."/>
            <person name="Henrissat B."/>
            <person name="Grigoriev I.V."/>
            <person name="Hibbett D."/>
            <person name="Nagy L.G."/>
            <person name="Martin F.M."/>
        </authorList>
    </citation>
    <scope>NUCLEOTIDE SEQUENCE</scope>
    <source>
        <strain evidence="2">UP504</strain>
    </source>
</reference>
<keyword evidence="3" id="KW-1185">Reference proteome</keyword>
<proteinExistence type="predicted"/>
<accession>A0A9P6DZU4</accession>
<evidence type="ECO:0000256" key="1">
    <source>
        <dbReference type="SAM" id="Phobius"/>
    </source>
</evidence>
<feature type="transmembrane region" description="Helical" evidence="1">
    <location>
        <begin position="23"/>
        <end position="43"/>
    </location>
</feature>
<keyword evidence="1" id="KW-0472">Membrane</keyword>
<keyword evidence="1" id="KW-0812">Transmembrane</keyword>
<evidence type="ECO:0000313" key="2">
    <source>
        <dbReference type="EMBL" id="KAF9516340.1"/>
    </source>
</evidence>
<dbReference type="EMBL" id="MU128940">
    <property type="protein sequence ID" value="KAF9516340.1"/>
    <property type="molecule type" value="Genomic_DNA"/>
</dbReference>
<evidence type="ECO:0000313" key="3">
    <source>
        <dbReference type="Proteomes" id="UP000886523"/>
    </source>
</evidence>
<sequence>MFWHFDIYLILYVECYGYRMSSMWLMTLLPLAHVLFTLFMGVVSGRHDMPISGLEEPTSVRPSAWPLAKFATVSLGGKSEGCIDEEPTSSDYQILGGIERLWPLINEYGLIAAMT</sequence>